<keyword evidence="7" id="KW-0472">Membrane</keyword>
<dbReference type="PANTHER" id="PTHR11453">
    <property type="entry name" value="ANION EXCHANGE PROTEIN"/>
    <property type="match status" value="1"/>
</dbReference>
<dbReference type="EMBL" id="CM000785">
    <property type="protein sequence ID" value="AQL09799.1"/>
    <property type="molecule type" value="Genomic_DNA"/>
</dbReference>
<dbReference type="GO" id="GO:0006820">
    <property type="term" value="P:monoatomic anion transport"/>
    <property type="evidence" value="ECO:0007669"/>
    <property type="project" value="InterPro"/>
</dbReference>
<evidence type="ECO:0000256" key="4">
    <source>
        <dbReference type="ARBA" id="ARBA00022681"/>
    </source>
</evidence>
<protein>
    <submittedName>
        <fullName evidence="9">Boron transporter 4</fullName>
    </submittedName>
</protein>
<evidence type="ECO:0000256" key="7">
    <source>
        <dbReference type="ARBA" id="ARBA00023136"/>
    </source>
</evidence>
<reference evidence="9" key="1">
    <citation type="submission" date="2015-12" db="EMBL/GenBank/DDBJ databases">
        <title>Update maize B73 reference genome by single molecule sequencing technologies.</title>
        <authorList>
            <consortium name="Maize Genome Sequencing Project"/>
            <person name="Ware D."/>
        </authorList>
    </citation>
    <scope>NUCLEOTIDE SEQUENCE</scope>
    <source>
        <tissue evidence="9">Seedling</tissue>
    </source>
</reference>
<keyword evidence="3" id="KW-0813">Transport</keyword>
<dbReference type="PANTHER" id="PTHR11453:SF31">
    <property type="entry name" value="BORON TRANSPORTER"/>
    <property type="match status" value="1"/>
</dbReference>
<dbReference type="InterPro" id="IPR003020">
    <property type="entry name" value="HCO3_transpt_euk"/>
</dbReference>
<evidence type="ECO:0000259" key="8">
    <source>
        <dbReference type="Pfam" id="PF00955"/>
    </source>
</evidence>
<dbReference type="FunFam" id="1.10.287.570:FF:000004">
    <property type="entry name" value="probable boron transporter 2"/>
    <property type="match status" value="1"/>
</dbReference>
<comment type="subcellular location">
    <subcellularLocation>
        <location evidence="1">Membrane</location>
        <topology evidence="1">Multi-pass membrane protein</topology>
    </subcellularLocation>
</comment>
<evidence type="ECO:0000256" key="3">
    <source>
        <dbReference type="ARBA" id="ARBA00022448"/>
    </source>
</evidence>
<feature type="domain" description="Bicarbonate transporter-like transmembrane" evidence="8">
    <location>
        <begin position="8"/>
        <end position="64"/>
    </location>
</feature>
<keyword evidence="6" id="KW-1133">Transmembrane helix</keyword>
<evidence type="ECO:0000256" key="5">
    <source>
        <dbReference type="ARBA" id="ARBA00022692"/>
    </source>
</evidence>
<dbReference type="Gene3D" id="1.10.287.570">
    <property type="entry name" value="Helical hairpin bin"/>
    <property type="match status" value="1"/>
</dbReference>
<name>A0A1D6PKN0_MAIZE</name>
<proteinExistence type="inferred from homology"/>
<comment type="similarity">
    <text evidence="2">Belongs to the anion exchanger (TC 2.A.31.3) family.</text>
</comment>
<evidence type="ECO:0000313" key="9">
    <source>
        <dbReference type="EMBL" id="AQL09799.1"/>
    </source>
</evidence>
<keyword evidence="5" id="KW-0812">Transmembrane</keyword>
<evidence type="ECO:0000256" key="6">
    <source>
        <dbReference type="ARBA" id="ARBA00022989"/>
    </source>
</evidence>
<evidence type="ECO:0000256" key="1">
    <source>
        <dbReference type="ARBA" id="ARBA00004141"/>
    </source>
</evidence>
<dbReference type="Pfam" id="PF00955">
    <property type="entry name" value="HCO3_cotransp"/>
    <property type="match status" value="1"/>
</dbReference>
<accession>A0A1D6PKN0</accession>
<gene>
    <name evidence="9" type="ORF">ZEAMMB73_Zm00001d048447</name>
</gene>
<sequence>MSGPNKSPFSGVADDLKGRAGCYKQDWNHGFRSGLRILAPTLYIFFASTVPVIAFGEQLSKDTGWLSCSHRQDEYLIWGCCHDTLHFPSTPLSPAQ</sequence>
<organism evidence="9">
    <name type="scientific">Zea mays</name>
    <name type="common">Maize</name>
    <dbReference type="NCBI Taxonomy" id="4577"/>
    <lineage>
        <taxon>Eukaryota</taxon>
        <taxon>Viridiplantae</taxon>
        <taxon>Streptophyta</taxon>
        <taxon>Embryophyta</taxon>
        <taxon>Tracheophyta</taxon>
        <taxon>Spermatophyta</taxon>
        <taxon>Magnoliopsida</taxon>
        <taxon>Liliopsida</taxon>
        <taxon>Poales</taxon>
        <taxon>Poaceae</taxon>
        <taxon>PACMAD clade</taxon>
        <taxon>Panicoideae</taxon>
        <taxon>Andropogonodae</taxon>
        <taxon>Andropogoneae</taxon>
        <taxon>Tripsacinae</taxon>
        <taxon>Zea</taxon>
    </lineage>
</organism>
<dbReference type="GO" id="GO:0005886">
    <property type="term" value="C:plasma membrane"/>
    <property type="evidence" value="ECO:0007669"/>
    <property type="project" value="UniProtKB-ARBA"/>
</dbReference>
<evidence type="ECO:0000256" key="2">
    <source>
        <dbReference type="ARBA" id="ARBA00006262"/>
    </source>
</evidence>
<dbReference type="GO" id="GO:0005452">
    <property type="term" value="F:solute:inorganic anion antiporter activity"/>
    <property type="evidence" value="ECO:0007669"/>
    <property type="project" value="InterPro"/>
</dbReference>
<keyword evidence="4" id="KW-0039">Anion exchange</keyword>
<keyword evidence="4" id="KW-0406">Ion transport</keyword>
<dbReference type="InterPro" id="IPR011531">
    <property type="entry name" value="HCO3_transpt-like_TM_dom"/>
</dbReference>
<dbReference type="AlphaFoldDB" id="A0A1D6PKN0"/>